<feature type="compositionally biased region" description="Pro residues" evidence="1">
    <location>
        <begin position="487"/>
        <end position="497"/>
    </location>
</feature>
<protein>
    <submittedName>
        <fullName evidence="2">Uncharacterized protein</fullName>
    </submittedName>
</protein>
<feature type="compositionally biased region" description="Basic and acidic residues" evidence="1">
    <location>
        <begin position="628"/>
        <end position="641"/>
    </location>
</feature>
<evidence type="ECO:0000313" key="2">
    <source>
        <dbReference type="EMBL" id="ORY37758.1"/>
    </source>
</evidence>
<dbReference type="EMBL" id="MCGR01000161">
    <property type="protein sequence ID" value="ORY37758.1"/>
    <property type="molecule type" value="Genomic_DNA"/>
</dbReference>
<reference evidence="2 3" key="1">
    <citation type="submission" date="2016-07" db="EMBL/GenBank/DDBJ databases">
        <title>Pervasive Adenine N6-methylation of Active Genes in Fungi.</title>
        <authorList>
            <consortium name="DOE Joint Genome Institute"/>
            <person name="Mondo S.J."/>
            <person name="Dannebaum R.O."/>
            <person name="Kuo R.C."/>
            <person name="Labutti K."/>
            <person name="Haridas S."/>
            <person name="Kuo A."/>
            <person name="Salamov A."/>
            <person name="Ahrendt S.R."/>
            <person name="Lipzen A."/>
            <person name="Sullivan W."/>
            <person name="Andreopoulos W.B."/>
            <person name="Clum A."/>
            <person name="Lindquist E."/>
            <person name="Daum C."/>
            <person name="Ramamoorthy G.K."/>
            <person name="Gryganskyi A."/>
            <person name="Culley D."/>
            <person name="Magnuson J.K."/>
            <person name="James T.Y."/>
            <person name="O'Malley M.A."/>
            <person name="Stajich J.E."/>
            <person name="Spatafora J.W."/>
            <person name="Visel A."/>
            <person name="Grigoriev I.V."/>
        </authorList>
    </citation>
    <scope>NUCLEOTIDE SEQUENCE [LARGE SCALE GENOMIC DNA]</scope>
    <source>
        <strain evidence="2 3">62-1032</strain>
    </source>
</reference>
<feature type="region of interest" description="Disordered" evidence="1">
    <location>
        <begin position="395"/>
        <end position="437"/>
    </location>
</feature>
<feature type="compositionally biased region" description="Acidic residues" evidence="1">
    <location>
        <begin position="299"/>
        <end position="318"/>
    </location>
</feature>
<feature type="compositionally biased region" description="Acidic residues" evidence="1">
    <location>
        <begin position="107"/>
        <end position="129"/>
    </location>
</feature>
<feature type="compositionally biased region" description="Basic and acidic residues" evidence="1">
    <location>
        <begin position="714"/>
        <end position="790"/>
    </location>
</feature>
<evidence type="ECO:0000256" key="1">
    <source>
        <dbReference type="SAM" id="MobiDB-lite"/>
    </source>
</evidence>
<name>A0A1Y2BSL8_9BASI</name>
<feature type="compositionally biased region" description="Basic and acidic residues" evidence="1">
    <location>
        <begin position="798"/>
        <end position="833"/>
    </location>
</feature>
<feature type="region of interest" description="Disordered" evidence="1">
    <location>
        <begin position="690"/>
        <end position="945"/>
    </location>
</feature>
<feature type="compositionally biased region" description="Polar residues" evidence="1">
    <location>
        <begin position="528"/>
        <end position="543"/>
    </location>
</feature>
<sequence length="1064" mass="118735">MPAGRTSTPFTAEDRQLLAEYLSKEHPDHRLRPSVYKPIAAKHPHHTAESWMEHYKRTGREEIEWRIAKIKRKEKKARKAKKAAAIEAAAAVASSSKGKKRAREPSSTEEESEEESEEQEEESSEEEDEMPSRRPQGTKNPYTEKDYRRLVRYLARAREENKSNAATYADLAVDYPAHTASSWQTYHRDHKTEVDNDVYERLKRLKKERKELARKSFGGGASTSTPKAKAPRPSESPRRTSSAAAIPKHKNEPIVLRSSSPEVSNPKIKKAKLIDGRQPSAGPSSARKSMEKAKIEQERSEEEEDEEEDGEDEEEEEREPNPVFTEEDENLTIFCLAKVEVEDKERDDAWKYLNWKYKQHTAEEWKAHYIANKATLFPRVGPKVVEFLKNKARKLERKQQQEEAAERPKLDFETERKEDKAPRESQGKEKEVVVEDGEEVEVVVEKVVKEVVTVVESEDVEMADKAAPAQVNGPPAALLTSPSAQNPSPPTPKPTPPSSHSQPSQDQKCQPLETATTTSRAQPAAVPASSNSTDPEPSTQHSSLELKGVPPTSSTAPDGKDADGKDDAATLAAIDMQRQRSLPSPFIKADQYPLYPPPSVSAATTNGAPPLVNGAAPPPVDKDEEDDSHSLADSDDRRMDDLLDADADVVKAQAQPEKTTELEEAWLPLSAAQEALVAGVFEMGDWLREEEEMERVESEERERERRVAAAFEEEEKRKARLRDEARLRAEEEQQERARAAEVEQKRVEAEKKKQKQREEERRQREAEQTEKKEAARRRAEQAAELKRKNEAAAAAVEAKARAEAEAKAKAKAEEEVELKRKAAIKEGKKRMESTEAPSPAALKKSTARGSSAIPSPLRPRSTETPSRPIVASAIAPSSTTRKRVRDSTDGIDDDHPPPSGKKPRASLTASARKSSVSASASPAPAPVTRPRPSTTTTTSTRTLKEELSLRRDVYSLPKRGPHALYLAVSCPTDFTILDRACEWFSPTRGPSKGTAEYAELEKWVAKEVWSFDDDVIVLAGTEEAKEGIERRKGRKAVDARRGVLFSAGIEMVSQLKKGWPWAPK</sequence>
<feature type="region of interest" description="Disordered" evidence="1">
    <location>
        <begin position="73"/>
        <end position="147"/>
    </location>
</feature>
<feature type="region of interest" description="Disordered" evidence="1">
    <location>
        <begin position="456"/>
        <end position="644"/>
    </location>
</feature>
<comment type="caution">
    <text evidence="2">The sequence shown here is derived from an EMBL/GenBank/DDBJ whole genome shotgun (WGS) entry which is preliminary data.</text>
</comment>
<gene>
    <name evidence="2" type="ORF">BCR35DRAFT_311543</name>
</gene>
<dbReference type="Proteomes" id="UP000193467">
    <property type="component" value="Unassembled WGS sequence"/>
</dbReference>
<accession>A0A1Y2BSL8</accession>
<feature type="compositionally biased region" description="Basic and acidic residues" evidence="1">
    <location>
        <begin position="288"/>
        <end position="298"/>
    </location>
</feature>
<feature type="region of interest" description="Disordered" evidence="1">
    <location>
        <begin position="210"/>
        <end position="329"/>
    </location>
</feature>
<feature type="compositionally biased region" description="Basic and acidic residues" evidence="1">
    <location>
        <begin position="558"/>
        <end position="568"/>
    </location>
</feature>
<organism evidence="2 3">
    <name type="scientific">Leucosporidium creatinivorum</name>
    <dbReference type="NCBI Taxonomy" id="106004"/>
    <lineage>
        <taxon>Eukaryota</taxon>
        <taxon>Fungi</taxon>
        <taxon>Dikarya</taxon>
        <taxon>Basidiomycota</taxon>
        <taxon>Pucciniomycotina</taxon>
        <taxon>Microbotryomycetes</taxon>
        <taxon>Leucosporidiales</taxon>
        <taxon>Leucosporidium</taxon>
    </lineage>
</organism>
<dbReference type="Gene3D" id="1.10.10.60">
    <property type="entry name" value="Homeodomain-like"/>
    <property type="match status" value="1"/>
</dbReference>
<dbReference type="InParanoid" id="A0A1Y2BSL8"/>
<feature type="compositionally biased region" description="Low complexity" evidence="1">
    <location>
        <begin position="83"/>
        <end position="96"/>
    </location>
</feature>
<feature type="compositionally biased region" description="Basic and acidic residues" evidence="1">
    <location>
        <begin position="397"/>
        <end position="433"/>
    </location>
</feature>
<dbReference type="CDD" id="cd11655">
    <property type="entry name" value="rap1_myb-like"/>
    <property type="match status" value="1"/>
</dbReference>
<evidence type="ECO:0000313" key="3">
    <source>
        <dbReference type="Proteomes" id="UP000193467"/>
    </source>
</evidence>
<keyword evidence="3" id="KW-1185">Reference proteome</keyword>
<feature type="compositionally biased region" description="Basic and acidic residues" evidence="1">
    <location>
        <begin position="885"/>
        <end position="896"/>
    </location>
</feature>
<feature type="compositionally biased region" description="Basic and acidic residues" evidence="1">
    <location>
        <begin position="695"/>
        <end position="707"/>
    </location>
</feature>
<dbReference type="AlphaFoldDB" id="A0A1Y2BSL8"/>
<feature type="compositionally biased region" description="Basic residues" evidence="1">
    <location>
        <begin position="73"/>
        <end position="82"/>
    </location>
</feature>
<dbReference type="OrthoDB" id="2537316at2759"/>
<proteinExistence type="predicted"/>
<feature type="compositionally biased region" description="Low complexity" evidence="1">
    <location>
        <begin position="908"/>
        <end position="922"/>
    </location>
</feature>
<feature type="compositionally biased region" description="Low complexity" evidence="1">
    <location>
        <begin position="930"/>
        <end position="941"/>
    </location>
</feature>
<dbReference type="STRING" id="106004.A0A1Y2BSL8"/>